<accession>A0AAV1QL77</accession>
<name>A0AAV1QL77_9ROSI</name>
<proteinExistence type="predicted"/>
<dbReference type="EMBL" id="CAWUPB010000001">
    <property type="protein sequence ID" value="CAK7322427.1"/>
    <property type="molecule type" value="Genomic_DNA"/>
</dbReference>
<sequence>MSRSKASSLVSGSRAGVTSLPSKARWVPSVSRKRLLLARSYSFPPLRAGKLISLDSCVGSFLKAEEGAKRTHFVARVHSLAKKVDSSTSLLSFEKARSPGRLGLGRLSKSVLRSRTSYPLRGEALVSKESPIAIGSYVWVLCYGISAVSKVQSSSVTVASEATGKQVVPQSRISRRSSIPLRASYSRDVMSLFGCRRIFLSSQLIADVAFLSSRATFSDSQALLSKGICARRILDIQSLPIPSSTPLVIPVPPPIVIPAEPALLLNNLKVVDKERTQHRACNSIDLVNSFPRDAAPLFCFGIAIRGRSLSYMSKDMEFPTIRLKYGNLDRKISMSVKDVSFLSDRNRASGKQLSQGSSVVVLPRHAHRKTSSMA</sequence>
<dbReference type="Proteomes" id="UP001314170">
    <property type="component" value="Unassembled WGS sequence"/>
</dbReference>
<reference evidence="1 2" key="1">
    <citation type="submission" date="2024-01" db="EMBL/GenBank/DDBJ databases">
        <authorList>
            <person name="Waweru B."/>
        </authorList>
    </citation>
    <scope>NUCLEOTIDE SEQUENCE [LARGE SCALE GENOMIC DNA]</scope>
</reference>
<protein>
    <submittedName>
        <fullName evidence="1">Uncharacterized protein</fullName>
    </submittedName>
</protein>
<evidence type="ECO:0000313" key="2">
    <source>
        <dbReference type="Proteomes" id="UP001314170"/>
    </source>
</evidence>
<gene>
    <name evidence="1" type="ORF">DCAF_LOCUS36</name>
</gene>
<organism evidence="1 2">
    <name type="scientific">Dovyalis caffra</name>
    <dbReference type="NCBI Taxonomy" id="77055"/>
    <lineage>
        <taxon>Eukaryota</taxon>
        <taxon>Viridiplantae</taxon>
        <taxon>Streptophyta</taxon>
        <taxon>Embryophyta</taxon>
        <taxon>Tracheophyta</taxon>
        <taxon>Spermatophyta</taxon>
        <taxon>Magnoliopsida</taxon>
        <taxon>eudicotyledons</taxon>
        <taxon>Gunneridae</taxon>
        <taxon>Pentapetalae</taxon>
        <taxon>rosids</taxon>
        <taxon>fabids</taxon>
        <taxon>Malpighiales</taxon>
        <taxon>Salicaceae</taxon>
        <taxon>Flacourtieae</taxon>
        <taxon>Dovyalis</taxon>
    </lineage>
</organism>
<keyword evidence="2" id="KW-1185">Reference proteome</keyword>
<dbReference type="AlphaFoldDB" id="A0AAV1QL77"/>
<comment type="caution">
    <text evidence="1">The sequence shown here is derived from an EMBL/GenBank/DDBJ whole genome shotgun (WGS) entry which is preliminary data.</text>
</comment>
<evidence type="ECO:0000313" key="1">
    <source>
        <dbReference type="EMBL" id="CAK7322427.1"/>
    </source>
</evidence>